<evidence type="ECO:0000256" key="1">
    <source>
        <dbReference type="SAM" id="MobiDB-lite"/>
    </source>
</evidence>
<evidence type="ECO:0000256" key="3">
    <source>
        <dbReference type="SAM" id="SignalP"/>
    </source>
</evidence>
<feature type="signal peptide" evidence="3">
    <location>
        <begin position="1"/>
        <end position="24"/>
    </location>
</feature>
<feature type="compositionally biased region" description="Basic residues" evidence="1">
    <location>
        <begin position="259"/>
        <end position="277"/>
    </location>
</feature>
<feature type="transmembrane region" description="Helical" evidence="2">
    <location>
        <begin position="191"/>
        <end position="212"/>
    </location>
</feature>
<sequence length="277" mass="31230">MKFTFALSCLIVATATFSIVSTEATSIRGKSMLLDDPSMEAPEPAARTNSLRRRVEEENENDNDANQNEGDDQDNNAENDQAEEGENEEQENADQNEEAEAEKEGDDYVFYDDEALQNCEEGDEDCEMAAQYTAYDDEYLANCEDDDEDCNNAAAYMAAKQNKEDEPDIDDEWNVNNITDKYSSMSRKSKIWVTILAIWFSILVVTTCYFCCCRTGTLREVQSRGKSGRSKKALRQSLMAGNSRRESEGGKTTEEQKPGRSKFRIFKNKRSSSKGPV</sequence>
<keyword evidence="2" id="KW-1133">Transmembrane helix</keyword>
<keyword evidence="2" id="KW-0812">Transmembrane</keyword>
<keyword evidence="2" id="KW-0472">Membrane</keyword>
<feature type="region of interest" description="Disordered" evidence="1">
    <location>
        <begin position="33"/>
        <end position="108"/>
    </location>
</feature>
<feature type="region of interest" description="Disordered" evidence="1">
    <location>
        <begin position="224"/>
        <end position="277"/>
    </location>
</feature>
<dbReference type="AlphaFoldDB" id="A0A7S4ER68"/>
<reference evidence="4" key="1">
    <citation type="submission" date="2021-01" db="EMBL/GenBank/DDBJ databases">
        <authorList>
            <person name="Corre E."/>
            <person name="Pelletier E."/>
            <person name="Niang G."/>
            <person name="Scheremetjew M."/>
            <person name="Finn R."/>
            <person name="Kale V."/>
            <person name="Holt S."/>
            <person name="Cochrane G."/>
            <person name="Meng A."/>
            <person name="Brown T."/>
            <person name="Cohen L."/>
        </authorList>
    </citation>
    <scope>NUCLEOTIDE SEQUENCE</scope>
    <source>
        <strain evidence="4">10249 10 AB</strain>
    </source>
</reference>
<evidence type="ECO:0000313" key="4">
    <source>
        <dbReference type="EMBL" id="CAE0730401.1"/>
    </source>
</evidence>
<name>A0A7S4ER68_9STRA</name>
<dbReference type="EMBL" id="HBIX01035429">
    <property type="protein sequence ID" value="CAE0730401.1"/>
    <property type="molecule type" value="Transcribed_RNA"/>
</dbReference>
<organism evidence="4">
    <name type="scientific">Pseudo-nitzschia australis</name>
    <dbReference type="NCBI Taxonomy" id="44445"/>
    <lineage>
        <taxon>Eukaryota</taxon>
        <taxon>Sar</taxon>
        <taxon>Stramenopiles</taxon>
        <taxon>Ochrophyta</taxon>
        <taxon>Bacillariophyta</taxon>
        <taxon>Bacillariophyceae</taxon>
        <taxon>Bacillariophycidae</taxon>
        <taxon>Bacillariales</taxon>
        <taxon>Bacillariaceae</taxon>
        <taxon>Pseudo-nitzschia</taxon>
    </lineage>
</organism>
<keyword evidence="3" id="KW-0732">Signal</keyword>
<evidence type="ECO:0000256" key="2">
    <source>
        <dbReference type="SAM" id="Phobius"/>
    </source>
</evidence>
<feature type="chain" id="PRO_5030649889" description="LNR domain-containing protein" evidence="3">
    <location>
        <begin position="25"/>
        <end position="277"/>
    </location>
</feature>
<protein>
    <recommendedName>
        <fullName evidence="5">LNR domain-containing protein</fullName>
    </recommendedName>
</protein>
<gene>
    <name evidence="4" type="ORF">PAUS00366_LOCUS23187</name>
</gene>
<accession>A0A7S4ER68</accession>
<feature type="compositionally biased region" description="Basic and acidic residues" evidence="1">
    <location>
        <begin position="243"/>
        <end position="258"/>
    </location>
</feature>
<feature type="compositionally biased region" description="Acidic residues" evidence="1">
    <location>
        <begin position="57"/>
        <end position="108"/>
    </location>
</feature>
<evidence type="ECO:0008006" key="5">
    <source>
        <dbReference type="Google" id="ProtNLM"/>
    </source>
</evidence>
<proteinExistence type="predicted"/>